<dbReference type="RefSeq" id="WP_143847356.1">
    <property type="nucleotide sequence ID" value="NZ_VLXZ01000002.1"/>
</dbReference>
<reference evidence="2 3" key="1">
    <citation type="submission" date="2019-07" db="EMBL/GenBank/DDBJ databases">
        <authorList>
            <person name="Park Y.J."/>
            <person name="Jeong S.E."/>
            <person name="Jung H.S."/>
        </authorList>
    </citation>
    <scope>NUCLEOTIDE SEQUENCE [LARGE SCALE GENOMIC DNA]</scope>
    <source>
        <strain evidence="3">P16(2019)</strain>
    </source>
</reference>
<dbReference type="Gene3D" id="1.10.10.10">
    <property type="entry name" value="Winged helix-like DNA-binding domain superfamily/Winged helix DNA-binding domain"/>
    <property type="match status" value="1"/>
</dbReference>
<evidence type="ECO:0000259" key="1">
    <source>
        <dbReference type="Pfam" id="PF03551"/>
    </source>
</evidence>
<dbReference type="InterPro" id="IPR036388">
    <property type="entry name" value="WH-like_DNA-bd_sf"/>
</dbReference>
<evidence type="ECO:0000313" key="2">
    <source>
        <dbReference type="EMBL" id="TSB47793.1"/>
    </source>
</evidence>
<dbReference type="Proteomes" id="UP000318521">
    <property type="component" value="Unassembled WGS sequence"/>
</dbReference>
<keyword evidence="3" id="KW-1185">Reference proteome</keyword>
<gene>
    <name evidence="2" type="ORF">FN960_04565</name>
</gene>
<proteinExistence type="predicted"/>
<dbReference type="AlphaFoldDB" id="A0A554A284"/>
<organism evidence="2 3">
    <name type="scientific">Alkalicoccobacillus porphyridii</name>
    <dbReference type="NCBI Taxonomy" id="2597270"/>
    <lineage>
        <taxon>Bacteria</taxon>
        <taxon>Bacillati</taxon>
        <taxon>Bacillota</taxon>
        <taxon>Bacilli</taxon>
        <taxon>Bacillales</taxon>
        <taxon>Bacillaceae</taxon>
        <taxon>Alkalicoccobacillus</taxon>
    </lineage>
</organism>
<dbReference type="InterPro" id="IPR005149">
    <property type="entry name" value="Tscrpt_reg_PadR_N"/>
</dbReference>
<dbReference type="InterPro" id="IPR036390">
    <property type="entry name" value="WH_DNA-bd_sf"/>
</dbReference>
<name>A0A554A284_9BACI</name>
<feature type="domain" description="Transcription regulator PadR N-terminal" evidence="1">
    <location>
        <begin position="24"/>
        <end position="93"/>
    </location>
</feature>
<dbReference type="EMBL" id="VLXZ01000002">
    <property type="protein sequence ID" value="TSB47793.1"/>
    <property type="molecule type" value="Genomic_DNA"/>
</dbReference>
<evidence type="ECO:0000313" key="3">
    <source>
        <dbReference type="Proteomes" id="UP000318521"/>
    </source>
</evidence>
<protein>
    <submittedName>
        <fullName evidence="2">Helix-turn-helix transcriptional regulator</fullName>
    </submittedName>
</protein>
<dbReference type="PANTHER" id="PTHR43252:SF2">
    <property type="entry name" value="TRANSCRIPTION REGULATOR, PADR-LIKE FAMILY"/>
    <property type="match status" value="1"/>
</dbReference>
<dbReference type="OrthoDB" id="9814826at2"/>
<dbReference type="PANTHER" id="PTHR43252">
    <property type="entry name" value="TRANSCRIPTIONAL REGULATOR YQJI"/>
    <property type="match status" value="1"/>
</dbReference>
<dbReference type="SUPFAM" id="SSF46785">
    <property type="entry name" value="Winged helix' DNA-binding domain"/>
    <property type="match status" value="1"/>
</dbReference>
<dbReference type="Pfam" id="PF03551">
    <property type="entry name" value="PadR"/>
    <property type="match status" value="1"/>
</dbReference>
<accession>A0A554A284</accession>
<comment type="caution">
    <text evidence="2">The sequence shown here is derived from an EMBL/GenBank/DDBJ whole genome shotgun (WGS) entry which is preliminary data.</text>
</comment>
<sequence length="169" mass="19565">MVDYKNHPNQGKRVFGRGDLKVVLLLLLNEQPRHGYDLIKGLKEKFNGFYSPSPGSIYPLLQLLEDQRHVTHTKEGRKKVFSITKEGQTYLEEHQDSDPIMTRLNMFKTSNVEEITIIRDEIQSVSEELFKVGRQSMMDEEKKAAFLQLLKDTKQQLAQLSDGKEKKSN</sequence>